<dbReference type="STRING" id="1121307.CLCY_1c03920"/>
<feature type="domain" description="ABC transporter" evidence="5">
    <location>
        <begin position="11"/>
        <end position="241"/>
    </location>
</feature>
<dbReference type="FunFam" id="3.40.50.300:FF:000425">
    <property type="entry name" value="Probable ABC transporter, ATP-binding subunit"/>
    <property type="match status" value="1"/>
</dbReference>
<dbReference type="GO" id="GO:0005524">
    <property type="term" value="F:ATP binding"/>
    <property type="evidence" value="ECO:0007669"/>
    <property type="project" value="UniProtKB-KW"/>
</dbReference>
<organism evidence="6 7">
    <name type="scientific">Clostridium cylindrosporum DSM 605</name>
    <dbReference type="NCBI Taxonomy" id="1121307"/>
    <lineage>
        <taxon>Bacteria</taxon>
        <taxon>Bacillati</taxon>
        <taxon>Bacillota</taxon>
        <taxon>Clostridia</taxon>
        <taxon>Eubacteriales</taxon>
        <taxon>Clostridiaceae</taxon>
        <taxon>Clostridium</taxon>
    </lineage>
</organism>
<dbReference type="GO" id="GO:0015418">
    <property type="term" value="F:ABC-type quaternary ammonium compound transporting activity"/>
    <property type="evidence" value="ECO:0007669"/>
    <property type="project" value="UniProtKB-EC"/>
</dbReference>
<dbReference type="PANTHER" id="PTHR42788">
    <property type="entry name" value="TAURINE IMPORT ATP-BINDING PROTEIN-RELATED"/>
    <property type="match status" value="1"/>
</dbReference>
<evidence type="ECO:0000256" key="1">
    <source>
        <dbReference type="ARBA" id="ARBA00022448"/>
    </source>
</evidence>
<dbReference type="SMART" id="SM00382">
    <property type="entry name" value="AAA"/>
    <property type="match status" value="1"/>
</dbReference>
<reference evidence="6 7" key="1">
    <citation type="submission" date="2015-06" db="EMBL/GenBank/DDBJ databases">
        <title>Draft genome sequence of the purine-degrading Clostridium cylindrosporum HC-1 (DSM 605).</title>
        <authorList>
            <person name="Poehlein A."/>
            <person name="Schiel-Bengelsdorf B."/>
            <person name="Bengelsdorf F."/>
            <person name="Daniel R."/>
            <person name="Duerre P."/>
        </authorList>
    </citation>
    <scope>NUCLEOTIDE SEQUENCE [LARGE SCALE GENOMIC DNA]</scope>
    <source>
        <strain evidence="6 7">DSM 605</strain>
    </source>
</reference>
<keyword evidence="2" id="KW-0547">Nucleotide-binding</keyword>
<dbReference type="Proteomes" id="UP000036756">
    <property type="component" value="Unassembled WGS sequence"/>
</dbReference>
<dbReference type="PANTHER" id="PTHR42788:SF13">
    <property type="entry name" value="ALIPHATIC SULFONATES IMPORT ATP-BINDING PROTEIN SSUB"/>
    <property type="match status" value="1"/>
</dbReference>
<proteinExistence type="predicted"/>
<dbReference type="InterPro" id="IPR003593">
    <property type="entry name" value="AAA+_ATPase"/>
</dbReference>
<evidence type="ECO:0000256" key="2">
    <source>
        <dbReference type="ARBA" id="ARBA00022741"/>
    </source>
</evidence>
<dbReference type="InterPro" id="IPR003439">
    <property type="entry name" value="ABC_transporter-like_ATP-bd"/>
</dbReference>
<dbReference type="SUPFAM" id="SSF52540">
    <property type="entry name" value="P-loop containing nucleoside triphosphate hydrolases"/>
    <property type="match status" value="1"/>
</dbReference>
<gene>
    <name evidence="6" type="ORF">CLCY_1c03920</name>
</gene>
<evidence type="ECO:0000256" key="4">
    <source>
        <dbReference type="ARBA" id="ARBA00066388"/>
    </source>
</evidence>
<keyword evidence="7" id="KW-1185">Reference proteome</keyword>
<dbReference type="AlphaFoldDB" id="A0A0J8DA28"/>
<comment type="caution">
    <text evidence="6">The sequence shown here is derived from an EMBL/GenBank/DDBJ whole genome shotgun (WGS) entry which is preliminary data.</text>
</comment>
<evidence type="ECO:0000259" key="5">
    <source>
        <dbReference type="PROSITE" id="PS50893"/>
    </source>
</evidence>
<dbReference type="CDD" id="cd03293">
    <property type="entry name" value="ABC_NrtD_SsuB_transporters"/>
    <property type="match status" value="1"/>
</dbReference>
<evidence type="ECO:0000313" key="6">
    <source>
        <dbReference type="EMBL" id="KMT21158.1"/>
    </source>
</evidence>
<dbReference type="PROSITE" id="PS00211">
    <property type="entry name" value="ABC_TRANSPORTER_1"/>
    <property type="match status" value="1"/>
</dbReference>
<evidence type="ECO:0000256" key="3">
    <source>
        <dbReference type="ARBA" id="ARBA00022840"/>
    </source>
</evidence>
<keyword evidence="3" id="KW-0067">ATP-binding</keyword>
<dbReference type="InterPro" id="IPR017871">
    <property type="entry name" value="ABC_transporter-like_CS"/>
</dbReference>
<accession>A0A0J8DA28</accession>
<dbReference type="InterPro" id="IPR027417">
    <property type="entry name" value="P-loop_NTPase"/>
</dbReference>
<dbReference type="OrthoDB" id="9801958at2"/>
<dbReference type="Gene3D" id="3.40.50.300">
    <property type="entry name" value="P-loop containing nucleotide triphosphate hydrolases"/>
    <property type="match status" value="1"/>
</dbReference>
<name>A0A0J8DA28_CLOCY</name>
<protein>
    <recommendedName>
        <fullName evidence="4">ABC-type quaternary amine transporter</fullName>
        <ecNumber evidence="4">7.6.2.9</ecNumber>
    </recommendedName>
</protein>
<dbReference type="Pfam" id="PF00005">
    <property type="entry name" value="ABC_tran"/>
    <property type="match status" value="1"/>
</dbReference>
<evidence type="ECO:0000313" key="7">
    <source>
        <dbReference type="Proteomes" id="UP000036756"/>
    </source>
</evidence>
<dbReference type="RefSeq" id="WP_048571533.1">
    <property type="nucleotide sequence ID" value="NZ_LFVU01000028.1"/>
</dbReference>
<dbReference type="EMBL" id="LFVU01000028">
    <property type="protein sequence ID" value="KMT21158.1"/>
    <property type="molecule type" value="Genomic_DNA"/>
</dbReference>
<keyword evidence="1" id="KW-0813">Transport</keyword>
<dbReference type="PROSITE" id="PS50893">
    <property type="entry name" value="ABC_TRANSPORTER_2"/>
    <property type="match status" value="1"/>
</dbReference>
<sequence>MVNKLTLGKAINIKNVIKKFQISTGEVEAISKTSLQVKEGEFVSIVGSSGCGKSTLLKMIVALEKPTEGEIYLDDKKIAKPSISCGMIFQESRLFPWLTVEENIEFGFSKKISRSEKKKVIEHHIDLVGLKGFEKAFPHQLSGGMQQRVSIARTLVNRPGVLLLDEPFGALDALTRINMQNELLRIWDNEKNTMVLVTHDIDEAIYLGDRVVVMSSRPGTIKKIVNVDLPRPRDRSSADFIRIRKEIYKEFFYVDEVDIDYYL</sequence>
<dbReference type="GO" id="GO:0016887">
    <property type="term" value="F:ATP hydrolysis activity"/>
    <property type="evidence" value="ECO:0007669"/>
    <property type="project" value="InterPro"/>
</dbReference>
<dbReference type="InterPro" id="IPR050166">
    <property type="entry name" value="ABC_transporter_ATP-bind"/>
</dbReference>
<dbReference type="PATRIC" id="fig|1121307.3.peg.757"/>
<dbReference type="EC" id="7.6.2.9" evidence="4"/>